<name>A0ABU0GFN6_9CELL</name>
<dbReference type="Pfam" id="PF26343">
    <property type="entry name" value="VapC50_C"/>
    <property type="match status" value="1"/>
</dbReference>
<evidence type="ECO:0000313" key="3">
    <source>
        <dbReference type="Proteomes" id="UP001240250"/>
    </source>
</evidence>
<accession>A0ABU0GFN6</accession>
<dbReference type="Proteomes" id="UP001240250">
    <property type="component" value="Unassembled WGS sequence"/>
</dbReference>
<dbReference type="SUPFAM" id="SSF88723">
    <property type="entry name" value="PIN domain-like"/>
    <property type="match status" value="1"/>
</dbReference>
<dbReference type="InterPro" id="IPR029060">
    <property type="entry name" value="PIN-like_dom_sf"/>
</dbReference>
<reference evidence="2 3" key="1">
    <citation type="submission" date="2023-07" db="EMBL/GenBank/DDBJ databases">
        <title>Sequencing the genomes of 1000 actinobacteria strains.</title>
        <authorList>
            <person name="Klenk H.-P."/>
        </authorList>
    </citation>
    <scope>NUCLEOTIDE SEQUENCE [LARGE SCALE GENOMIC DNA]</scope>
    <source>
        <strain evidence="2 3">DSM 14785</strain>
    </source>
</reference>
<keyword evidence="3" id="KW-1185">Reference proteome</keyword>
<evidence type="ECO:0000259" key="1">
    <source>
        <dbReference type="Pfam" id="PF26343"/>
    </source>
</evidence>
<organism evidence="2 3">
    <name type="scientific">Cellulomonas iranensis</name>
    <dbReference type="NCBI Taxonomy" id="76862"/>
    <lineage>
        <taxon>Bacteria</taxon>
        <taxon>Bacillati</taxon>
        <taxon>Actinomycetota</taxon>
        <taxon>Actinomycetes</taxon>
        <taxon>Micrococcales</taxon>
        <taxon>Cellulomonadaceae</taxon>
        <taxon>Cellulomonas</taxon>
    </lineage>
</organism>
<comment type="caution">
    <text evidence="2">The sequence shown here is derived from an EMBL/GenBank/DDBJ whole genome shotgun (WGS) entry which is preliminary data.</text>
</comment>
<feature type="domain" description="VapC50 C-terminal" evidence="1">
    <location>
        <begin position="132"/>
        <end position="182"/>
    </location>
</feature>
<proteinExistence type="predicted"/>
<gene>
    <name evidence="2" type="ORF">JO380_000553</name>
</gene>
<dbReference type="EMBL" id="JAUSVM010000001">
    <property type="protein sequence ID" value="MDQ0424172.1"/>
    <property type="molecule type" value="Genomic_DNA"/>
</dbReference>
<dbReference type="InterPro" id="IPR058652">
    <property type="entry name" value="VapC50_C"/>
</dbReference>
<evidence type="ECO:0000313" key="2">
    <source>
        <dbReference type="EMBL" id="MDQ0424172.1"/>
    </source>
</evidence>
<dbReference type="RefSeq" id="WP_070320359.1">
    <property type="nucleotide sequence ID" value="NZ_JAUSVM010000001.1"/>
</dbReference>
<protein>
    <submittedName>
        <fullName evidence="2">Nucleic acid-binding protein</fullName>
    </submittedName>
</protein>
<sequence length="195" mass="21205">MTRPRVYVDTNAHIPYYLSDLFGFLATYSVIDLLWSDYLVDEILEVVARVHGPGSVKPRVAQWAALRAAFPEGEVTSENWRSRMADASGVDDDDLPHQAAALAGGASVLVTSDRAGFPADGLARHGVLVLTPDQCLEELLLEDPLGVAETLVARCAMFRRAPRSLDEYLDVLARSVPRFARAAEVCAHGRDLGGD</sequence>